<gene>
    <name evidence="4" type="ORF">SAMN05421828_1433</name>
</gene>
<dbReference type="OrthoDB" id="9792687at2"/>
<feature type="region of interest" description="Disordered" evidence="1">
    <location>
        <begin position="317"/>
        <end position="336"/>
    </location>
</feature>
<reference evidence="4 5" key="1">
    <citation type="submission" date="2017-01" db="EMBL/GenBank/DDBJ databases">
        <authorList>
            <person name="Varghese N."/>
            <person name="Submissions S."/>
        </authorList>
    </citation>
    <scope>NUCLEOTIDE SEQUENCE [LARGE SCALE GENOMIC DNA]</scope>
    <source>
        <strain evidence="4 5">ATCC 35905</strain>
    </source>
</reference>
<proteinExistence type="predicted"/>
<dbReference type="InterPro" id="IPR041459">
    <property type="entry name" value="MPTase-PolyVal"/>
</dbReference>
<protein>
    <submittedName>
        <fullName evidence="4">Antirestriction protein ArdC</fullName>
    </submittedName>
</protein>
<accession>A0A8G2CNV1</accession>
<feature type="domain" description="N-terminal" evidence="2">
    <location>
        <begin position="18"/>
        <end position="143"/>
    </location>
</feature>
<dbReference type="GO" id="GO:0003697">
    <property type="term" value="F:single-stranded DNA binding"/>
    <property type="evidence" value="ECO:0007669"/>
    <property type="project" value="InterPro"/>
</dbReference>
<dbReference type="Pfam" id="PF08401">
    <property type="entry name" value="ArdcN"/>
    <property type="match status" value="1"/>
</dbReference>
<comment type="caution">
    <text evidence="4">The sequence shown here is derived from an EMBL/GenBank/DDBJ whole genome shotgun (WGS) entry which is preliminary data.</text>
</comment>
<dbReference type="Proteomes" id="UP000186308">
    <property type="component" value="Unassembled WGS sequence"/>
</dbReference>
<dbReference type="PIRSF" id="PIRSF037112">
    <property type="entry name" value="Antirestriction_ArdC"/>
    <property type="match status" value="1"/>
</dbReference>
<dbReference type="Pfam" id="PF18818">
    <property type="entry name" value="MPTase-PolyVal"/>
    <property type="match status" value="1"/>
</dbReference>
<evidence type="ECO:0000313" key="4">
    <source>
        <dbReference type="EMBL" id="SIR50897.1"/>
    </source>
</evidence>
<organism evidence="4 5">
    <name type="scientific">Acidiphilium rubrum</name>
    <dbReference type="NCBI Taxonomy" id="526"/>
    <lineage>
        <taxon>Bacteria</taxon>
        <taxon>Pseudomonadati</taxon>
        <taxon>Pseudomonadota</taxon>
        <taxon>Alphaproteobacteria</taxon>
        <taxon>Acetobacterales</taxon>
        <taxon>Acidocellaceae</taxon>
        <taxon>Acidiphilium</taxon>
    </lineage>
</organism>
<dbReference type="EMBL" id="FTNE01000043">
    <property type="protein sequence ID" value="SIR50897.1"/>
    <property type="molecule type" value="Genomic_DNA"/>
</dbReference>
<dbReference type="InterPro" id="IPR013610">
    <property type="entry name" value="ArdC_N"/>
</dbReference>
<keyword evidence="5" id="KW-1185">Reference proteome</keyword>
<feature type="domain" description="Polyvalent protein metallopeptidase" evidence="3">
    <location>
        <begin position="169"/>
        <end position="292"/>
    </location>
</feature>
<dbReference type="AlphaFoldDB" id="A0A8G2CNV1"/>
<evidence type="ECO:0000256" key="1">
    <source>
        <dbReference type="SAM" id="MobiDB-lite"/>
    </source>
</evidence>
<name>A0A8G2CNV1_ACIRU</name>
<dbReference type="InterPro" id="IPR017113">
    <property type="entry name" value="Antirestriction_ArdC"/>
</dbReference>
<dbReference type="RefSeq" id="WP_076454784.1">
    <property type="nucleotide sequence ID" value="NZ_FTNE01000043.1"/>
</dbReference>
<feature type="compositionally biased region" description="Acidic residues" evidence="1">
    <location>
        <begin position="323"/>
        <end position="336"/>
    </location>
</feature>
<evidence type="ECO:0000259" key="3">
    <source>
        <dbReference type="Pfam" id="PF18818"/>
    </source>
</evidence>
<evidence type="ECO:0000313" key="5">
    <source>
        <dbReference type="Proteomes" id="UP000186308"/>
    </source>
</evidence>
<evidence type="ECO:0000259" key="2">
    <source>
        <dbReference type="Pfam" id="PF08401"/>
    </source>
</evidence>
<sequence>MNKSKWRRSGKADPNPRDIYQEVTDKILAALERGVLAWQRGWDQGLAGAPMNPTTGRAYRGINTLLLGMMQDAAFNGDPRWCSYRQAQARGWQVRKGERGTTVVFYRKLQRRGGTDGETSGISHDGEGEGARPFFMVRASTVFHATQIDGIPVYNPPGIAAEPWRTPEAVQTILDNSGATIHYGGSQACFVPSRDCIYLPPKGAFRSDAAFSCTALHELSHYAYAPPRLDLSQGGRFGSAAYAFEELVVSIASVNICTVVGVEAEIENTASYLADWMTVIKSDKRAIFRAAADAQRVADYILGFHPDYAAAVRAANEAGAGEQDGDGDPGDTLDEFDDQAVPVVERLATAA</sequence>